<accession>A0A4U9VYU7</accession>
<dbReference type="KEGG" id="stha:NCTC11429_04352"/>
<protein>
    <submittedName>
        <fullName evidence="1">Uncharacterized protein</fullName>
    </submittedName>
</protein>
<gene>
    <name evidence="1" type="ORF">NCTC11429_04352</name>
</gene>
<dbReference type="STRING" id="1123265.GCA_000686625_03716"/>
<evidence type="ECO:0000313" key="1">
    <source>
        <dbReference type="EMBL" id="VTR51469.1"/>
    </source>
</evidence>
<proteinExistence type="predicted"/>
<dbReference type="Proteomes" id="UP000308196">
    <property type="component" value="Chromosome"/>
</dbReference>
<reference evidence="1 2" key="1">
    <citation type="submission" date="2019-05" db="EMBL/GenBank/DDBJ databases">
        <authorList>
            <consortium name="Pathogen Informatics"/>
        </authorList>
    </citation>
    <scope>NUCLEOTIDE SEQUENCE [LARGE SCALE GENOMIC DNA]</scope>
    <source>
        <strain evidence="1 2">NCTC11429</strain>
    </source>
</reference>
<evidence type="ECO:0000313" key="2">
    <source>
        <dbReference type="Proteomes" id="UP000308196"/>
    </source>
</evidence>
<name>A0A4U9VYU7_9SPHI</name>
<dbReference type="EMBL" id="LR590484">
    <property type="protein sequence ID" value="VTR51469.1"/>
    <property type="molecule type" value="Genomic_DNA"/>
</dbReference>
<dbReference type="AlphaFoldDB" id="A0A4U9VYU7"/>
<organism evidence="1 2">
    <name type="scientific">Sphingobacterium thalpophilum</name>
    <dbReference type="NCBI Taxonomy" id="259"/>
    <lineage>
        <taxon>Bacteria</taxon>
        <taxon>Pseudomonadati</taxon>
        <taxon>Bacteroidota</taxon>
        <taxon>Sphingobacteriia</taxon>
        <taxon>Sphingobacteriales</taxon>
        <taxon>Sphingobacteriaceae</taxon>
        <taxon>Sphingobacterium</taxon>
    </lineage>
</organism>
<sequence length="41" mass="4887">MSFMHTFENLSNKMFTNKALQYLKISYIAAPNIYNRVQQTE</sequence>